<name>A0A7W7WMN4_9ACTN</name>
<dbReference type="AlphaFoldDB" id="A0A7W7WMN4"/>
<dbReference type="Proteomes" id="UP000578819">
    <property type="component" value="Unassembled WGS sequence"/>
</dbReference>
<protein>
    <submittedName>
        <fullName evidence="1">Uncharacterized protein</fullName>
    </submittedName>
</protein>
<comment type="caution">
    <text evidence="1">The sequence shown here is derived from an EMBL/GenBank/DDBJ whole genome shotgun (WGS) entry which is preliminary data.</text>
</comment>
<keyword evidence="2" id="KW-1185">Reference proteome</keyword>
<reference evidence="1 2" key="1">
    <citation type="submission" date="2020-08" db="EMBL/GenBank/DDBJ databases">
        <title>Sequencing the genomes of 1000 actinobacteria strains.</title>
        <authorList>
            <person name="Klenk H.-P."/>
        </authorList>
    </citation>
    <scope>NUCLEOTIDE SEQUENCE [LARGE SCALE GENOMIC DNA]</scope>
    <source>
        <strain evidence="1 2">DSM 45886</strain>
    </source>
</reference>
<dbReference type="EMBL" id="JACHJW010000001">
    <property type="protein sequence ID" value="MBB4956644.1"/>
    <property type="molecule type" value="Genomic_DNA"/>
</dbReference>
<proteinExistence type="predicted"/>
<organism evidence="1 2">
    <name type="scientific">Micromonospora polyrhachis</name>
    <dbReference type="NCBI Taxonomy" id="1282883"/>
    <lineage>
        <taxon>Bacteria</taxon>
        <taxon>Bacillati</taxon>
        <taxon>Actinomycetota</taxon>
        <taxon>Actinomycetes</taxon>
        <taxon>Micromonosporales</taxon>
        <taxon>Micromonosporaceae</taxon>
        <taxon>Micromonospora</taxon>
    </lineage>
</organism>
<evidence type="ECO:0000313" key="1">
    <source>
        <dbReference type="EMBL" id="MBB4956644.1"/>
    </source>
</evidence>
<dbReference type="RefSeq" id="WP_184532201.1">
    <property type="nucleotide sequence ID" value="NZ_JACHJW010000001.1"/>
</dbReference>
<accession>A0A7W7WMN4</accession>
<gene>
    <name evidence="1" type="ORF">FHR38_000377</name>
</gene>
<evidence type="ECO:0000313" key="2">
    <source>
        <dbReference type="Proteomes" id="UP000578819"/>
    </source>
</evidence>
<sequence length="127" mass="13673">MQSTDLVRVVSIVDAPDDVQQWVDALVEAARVGEGDFPHPHPDPPSRVLTLADLLHAIERAYSVGGVPWSIVERGFPPIDGMAATDVTVVIERTAAPATIKHDDDPVRPNSGTSAHNLLHSMLGDFH</sequence>